<name>A0A8X6U2R3_NEPPI</name>
<dbReference type="Proteomes" id="UP000887013">
    <property type="component" value="Unassembled WGS sequence"/>
</dbReference>
<organism evidence="1 2">
    <name type="scientific">Nephila pilipes</name>
    <name type="common">Giant wood spider</name>
    <name type="synonym">Nephila maculata</name>
    <dbReference type="NCBI Taxonomy" id="299642"/>
    <lineage>
        <taxon>Eukaryota</taxon>
        <taxon>Metazoa</taxon>
        <taxon>Ecdysozoa</taxon>
        <taxon>Arthropoda</taxon>
        <taxon>Chelicerata</taxon>
        <taxon>Arachnida</taxon>
        <taxon>Araneae</taxon>
        <taxon>Araneomorphae</taxon>
        <taxon>Entelegynae</taxon>
        <taxon>Araneoidea</taxon>
        <taxon>Nephilidae</taxon>
        <taxon>Nephila</taxon>
    </lineage>
</organism>
<proteinExistence type="predicted"/>
<keyword evidence="2" id="KW-1185">Reference proteome</keyword>
<comment type="caution">
    <text evidence="1">The sequence shown here is derived from an EMBL/GenBank/DDBJ whole genome shotgun (WGS) entry which is preliminary data.</text>
</comment>
<evidence type="ECO:0000313" key="2">
    <source>
        <dbReference type="Proteomes" id="UP000887013"/>
    </source>
</evidence>
<dbReference type="EMBL" id="BMAW01022053">
    <property type="protein sequence ID" value="GFT76002.1"/>
    <property type="molecule type" value="Genomic_DNA"/>
</dbReference>
<dbReference type="AlphaFoldDB" id="A0A8X6U2R3"/>
<protein>
    <submittedName>
        <fullName evidence="1">Uncharacterized protein</fullName>
    </submittedName>
</protein>
<evidence type="ECO:0000313" key="1">
    <source>
        <dbReference type="EMBL" id="GFT76002.1"/>
    </source>
</evidence>
<accession>A0A8X6U2R3</accession>
<gene>
    <name evidence="1" type="ORF">NPIL_565581</name>
</gene>
<reference evidence="1" key="1">
    <citation type="submission" date="2020-08" db="EMBL/GenBank/DDBJ databases">
        <title>Multicomponent nature underlies the extraordinary mechanical properties of spider dragline silk.</title>
        <authorList>
            <person name="Kono N."/>
            <person name="Nakamura H."/>
            <person name="Mori M."/>
            <person name="Yoshida Y."/>
            <person name="Ohtoshi R."/>
            <person name="Malay A.D."/>
            <person name="Moran D.A.P."/>
            <person name="Tomita M."/>
            <person name="Numata K."/>
            <person name="Arakawa K."/>
        </authorList>
    </citation>
    <scope>NUCLEOTIDE SEQUENCE</scope>
</reference>
<sequence>MSRKRTKYLTPKAFITWLYDSEGPHRHANNLDSYWLGTVEIMQGVLKGSSGPTILIFARVMGSISTISRYYKPQSENAMVKFLHPMARVPPLTRSNTIFTRTTDVQMWLSIGKLIV</sequence>